<dbReference type="OrthoDB" id="544277at2759"/>
<dbReference type="SUPFAM" id="SSF55729">
    <property type="entry name" value="Acyl-CoA N-acyltransferases (Nat)"/>
    <property type="match status" value="1"/>
</dbReference>
<protein>
    <recommendedName>
        <fullName evidence="3">N-acetyltransferase domain-containing protein</fullName>
    </recommendedName>
</protein>
<dbReference type="AlphaFoldDB" id="A0A550CH68"/>
<sequence>MTDSNAGAYIREAKLPEELPVLSRTAARAFASHPMPNYFSNQTTSIHLQENGKNAKSMRQLTHFEESTLRTAMLIGGRIMVVVVPEGNGKERIAACAAWIPPNSPSMDGLAVLVRAKSHRVVFDWGLTSLKRVTVEYLPTIQKRRIKMLRKRGVKGSDYWYLELLFTNPEDEGHGYCGQLLREMEAFDSTRILTLDASTERSIGVYKHYGWEIYDEFRLGVGKAGEDGTKATGEKSKGVLNVMMSRTPSKA</sequence>
<comment type="caution">
    <text evidence="1">The sequence shown here is derived from an EMBL/GenBank/DDBJ whole genome shotgun (WGS) entry which is preliminary data.</text>
</comment>
<accession>A0A550CH68</accession>
<dbReference type="Gene3D" id="3.40.630.30">
    <property type="match status" value="1"/>
</dbReference>
<name>A0A550CH68_9AGAR</name>
<dbReference type="InterPro" id="IPR016181">
    <property type="entry name" value="Acyl_CoA_acyltransferase"/>
</dbReference>
<dbReference type="Proteomes" id="UP000320762">
    <property type="component" value="Unassembled WGS sequence"/>
</dbReference>
<proteinExistence type="predicted"/>
<dbReference type="PANTHER" id="PTHR42791">
    <property type="entry name" value="GNAT FAMILY ACETYLTRANSFERASE"/>
    <property type="match status" value="1"/>
</dbReference>
<evidence type="ECO:0008006" key="3">
    <source>
        <dbReference type="Google" id="ProtNLM"/>
    </source>
</evidence>
<keyword evidence="2" id="KW-1185">Reference proteome</keyword>
<evidence type="ECO:0000313" key="2">
    <source>
        <dbReference type="Proteomes" id="UP000320762"/>
    </source>
</evidence>
<dbReference type="STRING" id="97359.A0A550CH68"/>
<dbReference type="PANTHER" id="PTHR42791:SF1">
    <property type="entry name" value="N-ACETYLTRANSFERASE DOMAIN-CONTAINING PROTEIN"/>
    <property type="match status" value="1"/>
</dbReference>
<dbReference type="EMBL" id="VDMD01000008">
    <property type="protein sequence ID" value="TRM64139.1"/>
    <property type="molecule type" value="Genomic_DNA"/>
</dbReference>
<gene>
    <name evidence="1" type="ORF">BD626DRAFT_493929</name>
</gene>
<organism evidence="1 2">
    <name type="scientific">Schizophyllum amplum</name>
    <dbReference type="NCBI Taxonomy" id="97359"/>
    <lineage>
        <taxon>Eukaryota</taxon>
        <taxon>Fungi</taxon>
        <taxon>Dikarya</taxon>
        <taxon>Basidiomycota</taxon>
        <taxon>Agaricomycotina</taxon>
        <taxon>Agaricomycetes</taxon>
        <taxon>Agaricomycetidae</taxon>
        <taxon>Agaricales</taxon>
        <taxon>Schizophyllaceae</taxon>
        <taxon>Schizophyllum</taxon>
    </lineage>
</organism>
<dbReference type="InterPro" id="IPR052523">
    <property type="entry name" value="Trichothecene_AcTrans"/>
</dbReference>
<reference evidence="1 2" key="1">
    <citation type="journal article" date="2019" name="New Phytol.">
        <title>Comparative genomics reveals unique wood-decay strategies and fruiting body development in the Schizophyllaceae.</title>
        <authorList>
            <person name="Almasi E."/>
            <person name="Sahu N."/>
            <person name="Krizsan K."/>
            <person name="Balint B."/>
            <person name="Kovacs G.M."/>
            <person name="Kiss B."/>
            <person name="Cseklye J."/>
            <person name="Drula E."/>
            <person name="Henrissat B."/>
            <person name="Nagy I."/>
            <person name="Chovatia M."/>
            <person name="Adam C."/>
            <person name="LaButti K."/>
            <person name="Lipzen A."/>
            <person name="Riley R."/>
            <person name="Grigoriev I.V."/>
            <person name="Nagy L.G."/>
        </authorList>
    </citation>
    <scope>NUCLEOTIDE SEQUENCE [LARGE SCALE GENOMIC DNA]</scope>
    <source>
        <strain evidence="1 2">NL-1724</strain>
    </source>
</reference>
<evidence type="ECO:0000313" key="1">
    <source>
        <dbReference type="EMBL" id="TRM64139.1"/>
    </source>
</evidence>